<dbReference type="PANTHER" id="PTHR31025">
    <property type="entry name" value="SI:CH211-196P9.1-RELATED"/>
    <property type="match status" value="1"/>
</dbReference>
<gene>
    <name evidence="2" type="primary">LOC117553454</name>
</gene>
<dbReference type="KEGG" id="gacu:117553454"/>
<evidence type="ECO:0000313" key="2">
    <source>
        <dbReference type="RefSeq" id="XP_034083274.1"/>
    </source>
</evidence>
<sequence length="365" mass="40897">MDGGKGELLSIISCIELGPNCTETLALSAGPTWRGNGSALDAYRLVEHQLPASAAPTLANMLLKVRRGGTKKYVKLDEVHFSDFIRAVQQKFLIAENTMLKVTDEQGIEVDEDVFPEVATVQDICFVIYTDYGKMVEQVLISKPAGLTVIKEYDDTGSLKDSTRRLMVNIIVAHMYEKEGRGVSKATEFHALGIVSLFPSLKDPYSTKGYILQDFSLMFGAETASRFLERWNSGFKDKVLREARDLRETPLLKNQLKSALNEASDTDEPEWDSDMASLLVLLHILTPQPAGRKRAKKISVREAIDHLVIFHKSCKSLEDHLMTIEGTHQPYLLATGTSKAQVFSFYIVLDKKLLPCQSQHKHKFF</sequence>
<dbReference type="InParanoid" id="A0A6P8UZ90"/>
<dbReference type="RefSeq" id="XP_034083274.1">
    <property type="nucleotide sequence ID" value="XM_034227383.1"/>
</dbReference>
<name>A0A6P8UZ90_GYMAC</name>
<accession>A0A6P8UZ90</accession>
<dbReference type="Proteomes" id="UP000515161">
    <property type="component" value="Unplaced"/>
</dbReference>
<evidence type="ECO:0000313" key="1">
    <source>
        <dbReference type="Proteomes" id="UP000515161"/>
    </source>
</evidence>
<organism evidence="1 2">
    <name type="scientific">Gymnodraco acuticeps</name>
    <name type="common">Antarctic dragonfish</name>
    <dbReference type="NCBI Taxonomy" id="8218"/>
    <lineage>
        <taxon>Eukaryota</taxon>
        <taxon>Metazoa</taxon>
        <taxon>Chordata</taxon>
        <taxon>Craniata</taxon>
        <taxon>Vertebrata</taxon>
        <taxon>Euteleostomi</taxon>
        <taxon>Actinopterygii</taxon>
        <taxon>Neopterygii</taxon>
        <taxon>Teleostei</taxon>
        <taxon>Neoteleostei</taxon>
        <taxon>Acanthomorphata</taxon>
        <taxon>Eupercaria</taxon>
        <taxon>Perciformes</taxon>
        <taxon>Notothenioidei</taxon>
        <taxon>Bathydraconidae</taxon>
        <taxon>Gymnodraco</taxon>
    </lineage>
</organism>
<protein>
    <submittedName>
        <fullName evidence="2">Uncharacterized protein LOC117553454</fullName>
    </submittedName>
</protein>
<dbReference type="GeneID" id="117553454"/>
<proteinExistence type="predicted"/>
<keyword evidence="1" id="KW-1185">Reference proteome</keyword>
<reference evidence="2" key="1">
    <citation type="submission" date="2025-08" db="UniProtKB">
        <authorList>
            <consortium name="RefSeq"/>
        </authorList>
    </citation>
    <scope>IDENTIFICATION</scope>
</reference>
<dbReference type="AlphaFoldDB" id="A0A6P8UZ90"/>
<dbReference type="OrthoDB" id="7687839at2759"/>
<dbReference type="PANTHER" id="PTHR31025:SF29">
    <property type="entry name" value="SI:CH211-196P9.1"/>
    <property type="match status" value="1"/>
</dbReference>